<evidence type="ECO:0000256" key="10">
    <source>
        <dbReference type="SAM" id="MobiDB-lite"/>
    </source>
</evidence>
<organism evidence="11 12">
    <name type="scientific">Aquarana catesbeiana</name>
    <name type="common">American bullfrog</name>
    <name type="synonym">Rana catesbeiana</name>
    <dbReference type="NCBI Taxonomy" id="8400"/>
    <lineage>
        <taxon>Eukaryota</taxon>
        <taxon>Metazoa</taxon>
        <taxon>Chordata</taxon>
        <taxon>Craniata</taxon>
        <taxon>Vertebrata</taxon>
        <taxon>Euteleostomi</taxon>
        <taxon>Amphibia</taxon>
        <taxon>Batrachia</taxon>
        <taxon>Anura</taxon>
        <taxon>Neobatrachia</taxon>
        <taxon>Ranoidea</taxon>
        <taxon>Ranidae</taxon>
        <taxon>Aquarana</taxon>
    </lineage>
</organism>
<dbReference type="PANTHER" id="PTHR13190:SF21">
    <property type="entry name" value="AUTOPHAGY-RELATED PROTEIN 2 HOMOLOG A"/>
    <property type="match status" value="1"/>
</dbReference>
<evidence type="ECO:0000256" key="7">
    <source>
        <dbReference type="ARBA" id="ARBA00023136"/>
    </source>
</evidence>
<dbReference type="GO" id="GO:0061723">
    <property type="term" value="P:glycophagy"/>
    <property type="evidence" value="ECO:0007669"/>
    <property type="project" value="TreeGrafter"/>
</dbReference>
<comment type="similarity">
    <text evidence="3">Belongs to the ATG2 family.</text>
</comment>
<keyword evidence="4" id="KW-0813">Transport</keyword>
<dbReference type="GO" id="GO:0034045">
    <property type="term" value="C:phagophore assembly site membrane"/>
    <property type="evidence" value="ECO:0007669"/>
    <property type="project" value="UniProtKB-SubCell"/>
</dbReference>
<evidence type="ECO:0000256" key="3">
    <source>
        <dbReference type="ARBA" id="ARBA00009714"/>
    </source>
</evidence>
<comment type="catalytic activity">
    <reaction evidence="9">
        <text>a 1,2-diacyl-sn-glycero-3-phosphoethanolamine(in) = a 1,2-diacyl-sn-glycero-3-phosphoethanolamine(out)</text>
        <dbReference type="Rhea" id="RHEA:38895"/>
        <dbReference type="ChEBI" id="CHEBI:64612"/>
    </reaction>
</comment>
<evidence type="ECO:0000256" key="6">
    <source>
        <dbReference type="ARBA" id="ARBA00023055"/>
    </source>
</evidence>
<dbReference type="PANTHER" id="PTHR13190">
    <property type="entry name" value="AUTOPHAGY-RELATED 2, ISOFORM A"/>
    <property type="match status" value="1"/>
</dbReference>
<evidence type="ECO:0000313" key="11">
    <source>
        <dbReference type="EMBL" id="PIO33869.1"/>
    </source>
</evidence>
<keyword evidence="12" id="KW-1185">Reference proteome</keyword>
<dbReference type="GO" id="GO:0043495">
    <property type="term" value="F:protein-membrane adaptor activity"/>
    <property type="evidence" value="ECO:0007669"/>
    <property type="project" value="TreeGrafter"/>
</dbReference>
<dbReference type="InterPro" id="IPR026849">
    <property type="entry name" value="ATG2"/>
</dbReference>
<evidence type="ECO:0000313" key="12">
    <source>
        <dbReference type="Proteomes" id="UP000228934"/>
    </source>
</evidence>
<protein>
    <submittedName>
        <fullName evidence="11">Uncharacterized protein</fullName>
    </submittedName>
</protein>
<dbReference type="GO" id="GO:0000045">
    <property type="term" value="P:autophagosome assembly"/>
    <property type="evidence" value="ECO:0007669"/>
    <property type="project" value="TreeGrafter"/>
</dbReference>
<keyword evidence="7" id="KW-0472">Membrane</keyword>
<feature type="compositionally biased region" description="Low complexity" evidence="10">
    <location>
        <begin position="165"/>
        <end position="180"/>
    </location>
</feature>
<proteinExistence type="inferred from homology"/>
<dbReference type="GO" id="GO:0032266">
    <property type="term" value="F:phosphatidylinositol-3-phosphate binding"/>
    <property type="evidence" value="ECO:0007669"/>
    <property type="project" value="TreeGrafter"/>
</dbReference>
<reference evidence="12" key="1">
    <citation type="journal article" date="2017" name="Nat. Commun.">
        <title>The North American bullfrog draft genome provides insight into hormonal regulation of long noncoding RNA.</title>
        <authorList>
            <person name="Hammond S.A."/>
            <person name="Warren R.L."/>
            <person name="Vandervalk B.P."/>
            <person name="Kucuk E."/>
            <person name="Khan H."/>
            <person name="Gibb E.A."/>
            <person name="Pandoh P."/>
            <person name="Kirk H."/>
            <person name="Zhao Y."/>
            <person name="Jones M."/>
            <person name="Mungall A.J."/>
            <person name="Coope R."/>
            <person name="Pleasance S."/>
            <person name="Moore R.A."/>
            <person name="Holt R.A."/>
            <person name="Round J.M."/>
            <person name="Ohora S."/>
            <person name="Walle B.V."/>
            <person name="Veldhoen N."/>
            <person name="Helbing C.C."/>
            <person name="Birol I."/>
        </authorList>
    </citation>
    <scope>NUCLEOTIDE SEQUENCE [LARGE SCALE GENOMIC DNA]</scope>
</reference>
<evidence type="ECO:0000256" key="1">
    <source>
        <dbReference type="ARBA" id="ARBA00004406"/>
    </source>
</evidence>
<dbReference type="Proteomes" id="UP000228934">
    <property type="component" value="Unassembled WGS sequence"/>
</dbReference>
<dbReference type="AlphaFoldDB" id="A0A2G9S137"/>
<name>A0A2G9S137_AQUCT</name>
<dbReference type="GO" id="GO:0061908">
    <property type="term" value="C:phagophore"/>
    <property type="evidence" value="ECO:0007669"/>
    <property type="project" value="TreeGrafter"/>
</dbReference>
<keyword evidence="6" id="KW-0445">Lipid transport</keyword>
<dbReference type="GO" id="GO:0000422">
    <property type="term" value="P:autophagy of mitochondrion"/>
    <property type="evidence" value="ECO:0007669"/>
    <property type="project" value="TreeGrafter"/>
</dbReference>
<dbReference type="GO" id="GO:0061709">
    <property type="term" value="P:reticulophagy"/>
    <property type="evidence" value="ECO:0007669"/>
    <property type="project" value="TreeGrafter"/>
</dbReference>
<comment type="subcellular location">
    <subcellularLocation>
        <location evidence="1">Endoplasmic reticulum membrane</location>
        <topology evidence="1">Peripheral membrane protein</topology>
    </subcellularLocation>
    <subcellularLocation>
        <location evidence="2">Preautophagosomal structure membrane</location>
        <topology evidence="2">Peripheral membrane protein</topology>
    </subcellularLocation>
</comment>
<dbReference type="EMBL" id="KV928325">
    <property type="protein sequence ID" value="PIO33869.1"/>
    <property type="molecule type" value="Genomic_DNA"/>
</dbReference>
<dbReference type="GO" id="GO:0034727">
    <property type="term" value="P:piecemeal microautophagy of the nucleus"/>
    <property type="evidence" value="ECO:0007669"/>
    <property type="project" value="TreeGrafter"/>
</dbReference>
<sequence>MYLASGGAESHSWSSCMTTSMQLAQECLKEQAEEPSEPPQPIEGLEMFAQTIETVLRRIKVTFLDTIIRIENMPVESDTGTALEIHIKRLDYCDEAVRDSGPSFPVDIHQPPAFIQKILQLSGVSLHYEEFKNRERSPSPAPVPEDSPSSSKQTEQDSLHPVGAPSGPTQPTLPSSPTLQIGSCSGCTELIIKLKQNDVFPGPK</sequence>
<evidence type="ECO:0000256" key="8">
    <source>
        <dbReference type="ARBA" id="ARBA00024479"/>
    </source>
</evidence>
<gene>
    <name evidence="11" type="ORF">AB205_0014110</name>
</gene>
<feature type="non-terminal residue" evidence="11">
    <location>
        <position position="204"/>
    </location>
</feature>
<evidence type="ECO:0000256" key="4">
    <source>
        <dbReference type="ARBA" id="ARBA00022448"/>
    </source>
</evidence>
<dbReference type="OrthoDB" id="18982at2759"/>
<dbReference type="GO" id="GO:0005789">
    <property type="term" value="C:endoplasmic reticulum membrane"/>
    <property type="evidence" value="ECO:0007669"/>
    <property type="project" value="UniProtKB-SubCell"/>
</dbReference>
<dbReference type="GO" id="GO:0006869">
    <property type="term" value="P:lipid transport"/>
    <property type="evidence" value="ECO:0007669"/>
    <property type="project" value="UniProtKB-KW"/>
</dbReference>
<keyword evidence="5" id="KW-0256">Endoplasmic reticulum</keyword>
<comment type="catalytic activity">
    <reaction evidence="8">
        <text>a 1,2-diacyl-sn-glycero-3-phospho-L-serine(in) = a 1,2-diacyl-sn-glycero-3-phospho-L-serine(out)</text>
        <dbReference type="Rhea" id="RHEA:38663"/>
        <dbReference type="ChEBI" id="CHEBI:57262"/>
    </reaction>
</comment>
<evidence type="ECO:0000256" key="5">
    <source>
        <dbReference type="ARBA" id="ARBA00022824"/>
    </source>
</evidence>
<accession>A0A2G9S137</accession>
<feature type="region of interest" description="Disordered" evidence="10">
    <location>
        <begin position="131"/>
        <end position="180"/>
    </location>
</feature>
<evidence type="ECO:0000256" key="9">
    <source>
        <dbReference type="ARBA" id="ARBA00024615"/>
    </source>
</evidence>
<evidence type="ECO:0000256" key="2">
    <source>
        <dbReference type="ARBA" id="ARBA00004623"/>
    </source>
</evidence>